<protein>
    <submittedName>
        <fullName evidence="6">Crp/Fnr family transcriptional regulator</fullName>
    </submittedName>
</protein>
<dbReference type="InterPro" id="IPR050397">
    <property type="entry name" value="Env_Response_Regulators"/>
</dbReference>
<dbReference type="InterPro" id="IPR018490">
    <property type="entry name" value="cNMP-bd_dom_sf"/>
</dbReference>
<evidence type="ECO:0000259" key="5">
    <source>
        <dbReference type="PROSITE" id="PS51063"/>
    </source>
</evidence>
<keyword evidence="2" id="KW-0238">DNA-binding</keyword>
<dbReference type="SUPFAM" id="SSF51206">
    <property type="entry name" value="cAMP-binding domain-like"/>
    <property type="match status" value="1"/>
</dbReference>
<dbReference type="Gene3D" id="2.60.120.10">
    <property type="entry name" value="Jelly Rolls"/>
    <property type="match status" value="1"/>
</dbReference>
<name>A0ABN1PFH6_9PSEU</name>
<dbReference type="InterPro" id="IPR036388">
    <property type="entry name" value="WH-like_DNA-bd_sf"/>
</dbReference>
<accession>A0ABN1PFH6</accession>
<dbReference type="SUPFAM" id="SSF46785">
    <property type="entry name" value="Winged helix' DNA-binding domain"/>
    <property type="match status" value="1"/>
</dbReference>
<keyword evidence="3" id="KW-0804">Transcription</keyword>
<evidence type="ECO:0000313" key="7">
    <source>
        <dbReference type="Proteomes" id="UP001499967"/>
    </source>
</evidence>
<sequence>MDDVGARRTNRSWPTGSLLARLPTDARDALLAQTRPRRFAPTETLLHQGATDRHAYLILDGNVAVHVIDSSGVDAMLAVRRRGDIVGELAALTGEPRSATVVAMTDVLAGVITATALTKVLTTHPPAAWELVRTQAQRLEWANQRRVDFVSRRAAARVARVLADLAQEIGTGNGQPIRVELSQRDIASIVGMALNTAENALRNLARHGYIERRYRAVLVVDLAGLVEFANWERDNP</sequence>
<dbReference type="InterPro" id="IPR000595">
    <property type="entry name" value="cNMP-bd_dom"/>
</dbReference>
<dbReference type="CDD" id="cd00038">
    <property type="entry name" value="CAP_ED"/>
    <property type="match status" value="1"/>
</dbReference>
<dbReference type="RefSeq" id="WP_343939857.1">
    <property type="nucleotide sequence ID" value="NZ_BAAAHP010000033.1"/>
</dbReference>
<evidence type="ECO:0000256" key="1">
    <source>
        <dbReference type="ARBA" id="ARBA00023015"/>
    </source>
</evidence>
<dbReference type="InterPro" id="IPR014710">
    <property type="entry name" value="RmlC-like_jellyroll"/>
</dbReference>
<feature type="domain" description="Cyclic nucleotide-binding" evidence="4">
    <location>
        <begin position="18"/>
        <end position="121"/>
    </location>
</feature>
<evidence type="ECO:0000259" key="4">
    <source>
        <dbReference type="PROSITE" id="PS50042"/>
    </source>
</evidence>
<evidence type="ECO:0000256" key="3">
    <source>
        <dbReference type="ARBA" id="ARBA00023163"/>
    </source>
</evidence>
<dbReference type="Gene3D" id="1.10.10.10">
    <property type="entry name" value="Winged helix-like DNA-binding domain superfamily/Winged helix DNA-binding domain"/>
    <property type="match status" value="1"/>
</dbReference>
<dbReference type="SMART" id="SM00419">
    <property type="entry name" value="HTH_CRP"/>
    <property type="match status" value="1"/>
</dbReference>
<gene>
    <name evidence="6" type="ORF">GCM10009559_12410</name>
</gene>
<dbReference type="PROSITE" id="PS50042">
    <property type="entry name" value="CNMP_BINDING_3"/>
    <property type="match status" value="1"/>
</dbReference>
<keyword evidence="7" id="KW-1185">Reference proteome</keyword>
<evidence type="ECO:0000313" key="6">
    <source>
        <dbReference type="EMBL" id="GAA0926926.1"/>
    </source>
</evidence>
<dbReference type="SMART" id="SM00100">
    <property type="entry name" value="cNMP"/>
    <property type="match status" value="1"/>
</dbReference>
<dbReference type="Pfam" id="PF13545">
    <property type="entry name" value="HTH_Crp_2"/>
    <property type="match status" value="1"/>
</dbReference>
<proteinExistence type="predicted"/>
<dbReference type="PROSITE" id="PS51063">
    <property type="entry name" value="HTH_CRP_2"/>
    <property type="match status" value="1"/>
</dbReference>
<reference evidence="6 7" key="1">
    <citation type="journal article" date="2019" name="Int. J. Syst. Evol. Microbiol.">
        <title>The Global Catalogue of Microorganisms (GCM) 10K type strain sequencing project: providing services to taxonomists for standard genome sequencing and annotation.</title>
        <authorList>
            <consortium name="The Broad Institute Genomics Platform"/>
            <consortium name="The Broad Institute Genome Sequencing Center for Infectious Disease"/>
            <person name="Wu L."/>
            <person name="Ma J."/>
        </authorList>
    </citation>
    <scope>NUCLEOTIDE SEQUENCE [LARGE SCALE GENOMIC DNA]</scope>
    <source>
        <strain evidence="6 7">JCM 11117</strain>
    </source>
</reference>
<comment type="caution">
    <text evidence="6">The sequence shown here is derived from an EMBL/GenBank/DDBJ whole genome shotgun (WGS) entry which is preliminary data.</text>
</comment>
<keyword evidence="1" id="KW-0805">Transcription regulation</keyword>
<dbReference type="InterPro" id="IPR036390">
    <property type="entry name" value="WH_DNA-bd_sf"/>
</dbReference>
<dbReference type="Pfam" id="PF00027">
    <property type="entry name" value="cNMP_binding"/>
    <property type="match status" value="1"/>
</dbReference>
<dbReference type="InterPro" id="IPR012318">
    <property type="entry name" value="HTH_CRP"/>
</dbReference>
<dbReference type="PANTHER" id="PTHR24567">
    <property type="entry name" value="CRP FAMILY TRANSCRIPTIONAL REGULATORY PROTEIN"/>
    <property type="match status" value="1"/>
</dbReference>
<organism evidence="6 7">
    <name type="scientific">Pseudonocardia zijingensis</name>
    <dbReference type="NCBI Taxonomy" id="153376"/>
    <lineage>
        <taxon>Bacteria</taxon>
        <taxon>Bacillati</taxon>
        <taxon>Actinomycetota</taxon>
        <taxon>Actinomycetes</taxon>
        <taxon>Pseudonocardiales</taxon>
        <taxon>Pseudonocardiaceae</taxon>
        <taxon>Pseudonocardia</taxon>
    </lineage>
</organism>
<dbReference type="Proteomes" id="UP001499967">
    <property type="component" value="Unassembled WGS sequence"/>
</dbReference>
<evidence type="ECO:0000256" key="2">
    <source>
        <dbReference type="ARBA" id="ARBA00023125"/>
    </source>
</evidence>
<dbReference type="PANTHER" id="PTHR24567:SF74">
    <property type="entry name" value="HTH-TYPE TRANSCRIPTIONAL REGULATOR ARCR"/>
    <property type="match status" value="1"/>
</dbReference>
<feature type="domain" description="HTH crp-type" evidence="5">
    <location>
        <begin position="152"/>
        <end position="223"/>
    </location>
</feature>
<dbReference type="EMBL" id="BAAAHP010000033">
    <property type="protein sequence ID" value="GAA0926926.1"/>
    <property type="molecule type" value="Genomic_DNA"/>
</dbReference>